<evidence type="ECO:0000259" key="10">
    <source>
        <dbReference type="Pfam" id="PF15539"/>
    </source>
</evidence>
<dbReference type="InterPro" id="IPR021644">
    <property type="entry name" value="CAF-1_p150_acidic"/>
</dbReference>
<organism evidence="11 12">
    <name type="scientific">Nephila pilipes</name>
    <name type="common">Giant wood spider</name>
    <name type="synonym">Nephila maculata</name>
    <dbReference type="NCBI Taxonomy" id="299642"/>
    <lineage>
        <taxon>Eukaryota</taxon>
        <taxon>Metazoa</taxon>
        <taxon>Ecdysozoa</taxon>
        <taxon>Arthropoda</taxon>
        <taxon>Chelicerata</taxon>
        <taxon>Arachnida</taxon>
        <taxon>Araneae</taxon>
        <taxon>Araneomorphae</taxon>
        <taxon>Entelegynae</taxon>
        <taxon>Araneoidea</taxon>
        <taxon>Nephilidae</taxon>
        <taxon>Nephila</taxon>
    </lineage>
</organism>
<evidence type="ECO:0000256" key="7">
    <source>
        <dbReference type="SAM" id="MobiDB-lite"/>
    </source>
</evidence>
<dbReference type="Pfam" id="PF12253">
    <property type="entry name" value="CAF1A_dimeriz"/>
    <property type="match status" value="1"/>
</dbReference>
<feature type="compositionally biased region" description="Low complexity" evidence="7">
    <location>
        <begin position="632"/>
        <end position="643"/>
    </location>
</feature>
<comment type="caution">
    <text evidence="11">The sequence shown here is derived from an EMBL/GenBank/DDBJ whole genome shotgun (WGS) entry which is preliminary data.</text>
</comment>
<feature type="domain" description="Chromatin assembly factor 1 p150 subunit acidic region" evidence="8">
    <location>
        <begin position="306"/>
        <end position="381"/>
    </location>
</feature>
<evidence type="ECO:0000259" key="8">
    <source>
        <dbReference type="Pfam" id="PF11600"/>
    </source>
</evidence>
<keyword evidence="12" id="KW-1185">Reference proteome</keyword>
<feature type="region of interest" description="Disordered" evidence="7">
    <location>
        <begin position="624"/>
        <end position="643"/>
    </location>
</feature>
<dbReference type="AlphaFoldDB" id="A0A8X6TKR4"/>
<protein>
    <submittedName>
        <fullName evidence="11">Chromatin assembly factor 1 subunit A</fullName>
    </submittedName>
</protein>
<dbReference type="GO" id="GO:0033186">
    <property type="term" value="C:CAF-1 complex"/>
    <property type="evidence" value="ECO:0007669"/>
    <property type="project" value="TreeGrafter"/>
</dbReference>
<evidence type="ECO:0000256" key="6">
    <source>
        <dbReference type="ARBA" id="ARBA00023242"/>
    </source>
</evidence>
<dbReference type="PANTHER" id="PTHR15272">
    <property type="entry name" value="CHROMATIN ASSEMBLY FACTOR 1 SUBUNIT A CAF-1 SUBUNIT A"/>
    <property type="match status" value="1"/>
</dbReference>
<evidence type="ECO:0000256" key="5">
    <source>
        <dbReference type="ARBA" id="ARBA00023204"/>
    </source>
</evidence>
<feature type="domain" description="Chromatin assembly factor 1 subunit p150 C-terminal" evidence="10">
    <location>
        <begin position="640"/>
        <end position="783"/>
    </location>
</feature>
<feature type="region of interest" description="Disordered" evidence="7">
    <location>
        <begin position="91"/>
        <end position="294"/>
    </location>
</feature>
<dbReference type="PANTHER" id="PTHR15272:SF0">
    <property type="entry name" value="CHROMATIN ASSEMBLY FACTOR 1 SUBUNIT A"/>
    <property type="match status" value="1"/>
</dbReference>
<evidence type="ECO:0000313" key="12">
    <source>
        <dbReference type="Proteomes" id="UP000887013"/>
    </source>
</evidence>
<dbReference type="Pfam" id="PF11600">
    <property type="entry name" value="CAF1A_acidic"/>
    <property type="match status" value="1"/>
</dbReference>
<dbReference type="GO" id="GO:0006281">
    <property type="term" value="P:DNA repair"/>
    <property type="evidence" value="ECO:0007669"/>
    <property type="project" value="UniProtKB-KW"/>
</dbReference>
<proteinExistence type="predicted"/>
<evidence type="ECO:0000259" key="9">
    <source>
        <dbReference type="Pfam" id="PF12253"/>
    </source>
</evidence>
<reference evidence="11" key="1">
    <citation type="submission" date="2020-08" db="EMBL/GenBank/DDBJ databases">
        <title>Multicomponent nature underlies the extraordinary mechanical properties of spider dragline silk.</title>
        <authorList>
            <person name="Kono N."/>
            <person name="Nakamura H."/>
            <person name="Mori M."/>
            <person name="Yoshida Y."/>
            <person name="Ohtoshi R."/>
            <person name="Malay A.D."/>
            <person name="Moran D.A.P."/>
            <person name="Tomita M."/>
            <person name="Numata K."/>
            <person name="Arakawa K."/>
        </authorList>
    </citation>
    <scope>NUCLEOTIDE SEQUENCE</scope>
</reference>
<dbReference type="Pfam" id="PF15539">
    <property type="entry name" value="CAF1-p150_C2"/>
    <property type="match status" value="1"/>
</dbReference>
<evidence type="ECO:0000313" key="11">
    <source>
        <dbReference type="EMBL" id="GFT28846.1"/>
    </source>
</evidence>
<dbReference type="GO" id="GO:0006260">
    <property type="term" value="P:DNA replication"/>
    <property type="evidence" value="ECO:0007669"/>
    <property type="project" value="UniProtKB-KW"/>
</dbReference>
<evidence type="ECO:0000256" key="4">
    <source>
        <dbReference type="ARBA" id="ARBA00023186"/>
    </source>
</evidence>
<evidence type="ECO:0000256" key="1">
    <source>
        <dbReference type="ARBA" id="ARBA00004123"/>
    </source>
</evidence>
<comment type="subcellular location">
    <subcellularLocation>
        <location evidence="1">Nucleus</location>
    </subcellularLocation>
</comment>
<gene>
    <name evidence="11" type="primary">CHAF1A</name>
    <name evidence="11" type="ORF">NPIL_697641</name>
</gene>
<dbReference type="InterPro" id="IPR029105">
    <property type="entry name" value="CAF1-p150_C2"/>
</dbReference>
<dbReference type="InterPro" id="IPR022043">
    <property type="entry name" value="CAF1A_DD"/>
</dbReference>
<feature type="region of interest" description="Disordered" evidence="7">
    <location>
        <begin position="498"/>
        <end position="523"/>
    </location>
</feature>
<feature type="compositionally biased region" description="Low complexity" evidence="7">
    <location>
        <begin position="144"/>
        <end position="162"/>
    </location>
</feature>
<keyword evidence="6" id="KW-0539">Nucleus</keyword>
<keyword evidence="3" id="KW-0227">DNA damage</keyword>
<feature type="domain" description="Chromatin assembly factor 1 subunit A dimerization" evidence="9">
    <location>
        <begin position="457"/>
        <end position="525"/>
    </location>
</feature>
<evidence type="ECO:0000256" key="2">
    <source>
        <dbReference type="ARBA" id="ARBA00022705"/>
    </source>
</evidence>
<name>A0A8X6TKR4_NEPPI</name>
<accession>A0A8X6TKR4</accession>
<keyword evidence="5" id="KW-0234">DNA repair</keyword>
<keyword evidence="4" id="KW-0143">Chaperone</keyword>
<evidence type="ECO:0000256" key="3">
    <source>
        <dbReference type="ARBA" id="ARBA00022763"/>
    </source>
</evidence>
<feature type="compositionally biased region" description="Basic and acidic residues" evidence="7">
    <location>
        <begin position="208"/>
        <end position="293"/>
    </location>
</feature>
<sequence>MPLTEDKVASAPLKNMDIKSAFLVASTRKRKAVSPTLPTNLSKNLKLSDEKDDEIIDITEEDDIAATGDCKENTDLNTAKIQNVLQFKGKISSENSNKEDKNTDSENIPSLENSCKEDKNLNSENTNIFNNSSQESISEDSDSSNELNSSNLNNSVNVSELSENVEDPKKDQSDLGSSINFDKMKSENNLKRNSNINKDIKPKRKKKMTAEEAKLRAEEREQKRKEKLLKKQELEALRKQKKDEIEKRKLQKEHEKREKEEERKEKERLKQEKKEQEEKERLQKLKEKEESKKQRQLLLEIKLEEKKRKEELRLKREEEIKKAEEEKRKAKLEKEQKEKEKNERAKAAFFKFFTKGSTTTPTAQVSGTEGVFKPFQISDDMTLAPVVPAAAQERFNKEQLDQALKLQDSKKLYLEILRVGNYSDVKLRKRLRKQRMSDADVIVLDKKAADELFLTAKLLQFCENVRPPYWGTWRKKSKKIGPRKPFGLDEIFDYEVDSDDEWDEGGPGESISGTENEVESEDDYEVDNEFFVPHGYLSPEEEKEEDEEVVNDPEKQKAILKLKQQEFESERKKKTTELKPIILGCFFENGSELLDNGLRIFLLAYSAELISDIPIPTNFTVKKSQSESTLHSNTNSPATSNTTKKLKAVPEEAMPHLIRLLHGNVNGRETLIKEFQSFWHHHCQTATTSEEIPPEKLECINEPAESISNVDITPEVTAQDSRNISKRQLVLSIKKISTYGKSQNPAVKKACWWVHDEVREKYGLLDAPIPNEWVSTSPSRSNECESLVVKNSASIKGFLIP</sequence>
<dbReference type="EMBL" id="BMAW01107348">
    <property type="protein sequence ID" value="GFT28846.1"/>
    <property type="molecule type" value="Genomic_DNA"/>
</dbReference>
<dbReference type="Proteomes" id="UP000887013">
    <property type="component" value="Unassembled WGS sequence"/>
</dbReference>
<keyword evidence="2" id="KW-0235">DNA replication</keyword>
<dbReference type="OrthoDB" id="79480at2759"/>
<feature type="region of interest" description="Disordered" evidence="7">
    <location>
        <begin position="315"/>
        <end position="339"/>
    </location>
</feature>
<dbReference type="GO" id="GO:0005634">
    <property type="term" value="C:nucleus"/>
    <property type="evidence" value="ECO:0007669"/>
    <property type="project" value="UniProtKB-SubCell"/>
</dbReference>
<dbReference type="GO" id="GO:0006334">
    <property type="term" value="P:nucleosome assembly"/>
    <property type="evidence" value="ECO:0007669"/>
    <property type="project" value="TreeGrafter"/>
</dbReference>